<gene>
    <name evidence="2" type="ORF">FHR33_000450</name>
</gene>
<proteinExistence type="predicted"/>
<accession>A0A7W5V491</accession>
<dbReference type="Proteomes" id="UP000579945">
    <property type="component" value="Unassembled WGS sequence"/>
</dbReference>
<evidence type="ECO:0000313" key="2">
    <source>
        <dbReference type="EMBL" id="MBB3724590.1"/>
    </source>
</evidence>
<sequence>MTTEGNADRAEPVGVVTRAASTPACTRLGDHEVVERDGRLAVLVPVEEHWVLRLTYDWNHSPGQSNQGAIRSWPRTLSAQ</sequence>
<evidence type="ECO:0000256" key="1">
    <source>
        <dbReference type="SAM" id="MobiDB-lite"/>
    </source>
</evidence>
<feature type="region of interest" description="Disordered" evidence="1">
    <location>
        <begin position="59"/>
        <end position="80"/>
    </location>
</feature>
<dbReference type="EMBL" id="JACIBV010000001">
    <property type="protein sequence ID" value="MBB3724590.1"/>
    <property type="molecule type" value="Genomic_DNA"/>
</dbReference>
<dbReference type="AlphaFoldDB" id="A0A7W5V491"/>
<comment type="caution">
    <text evidence="2">The sequence shown here is derived from an EMBL/GenBank/DDBJ whole genome shotgun (WGS) entry which is preliminary data.</text>
</comment>
<organism evidence="2 3">
    <name type="scientific">Nonomuraea dietziae</name>
    <dbReference type="NCBI Taxonomy" id="65515"/>
    <lineage>
        <taxon>Bacteria</taxon>
        <taxon>Bacillati</taxon>
        <taxon>Actinomycetota</taxon>
        <taxon>Actinomycetes</taxon>
        <taxon>Streptosporangiales</taxon>
        <taxon>Streptosporangiaceae</taxon>
        <taxon>Nonomuraea</taxon>
    </lineage>
</organism>
<reference evidence="2 3" key="1">
    <citation type="submission" date="2020-08" db="EMBL/GenBank/DDBJ databases">
        <title>Sequencing the genomes of 1000 actinobacteria strains.</title>
        <authorList>
            <person name="Klenk H.-P."/>
        </authorList>
    </citation>
    <scope>NUCLEOTIDE SEQUENCE [LARGE SCALE GENOMIC DNA]</scope>
    <source>
        <strain evidence="2 3">DSM 44320</strain>
    </source>
</reference>
<keyword evidence="3" id="KW-1185">Reference proteome</keyword>
<name>A0A7W5V491_9ACTN</name>
<feature type="compositionally biased region" description="Polar residues" evidence="1">
    <location>
        <begin position="61"/>
        <end position="80"/>
    </location>
</feature>
<protein>
    <submittedName>
        <fullName evidence="2">Uncharacterized protein</fullName>
    </submittedName>
</protein>
<evidence type="ECO:0000313" key="3">
    <source>
        <dbReference type="Proteomes" id="UP000579945"/>
    </source>
</evidence>